<dbReference type="STRING" id="49451.A0A314KLT8"/>
<reference evidence="2" key="1">
    <citation type="submission" date="2016-11" db="EMBL/GenBank/DDBJ databases">
        <title>The genome of Nicotiana attenuata.</title>
        <authorList>
            <person name="Xu S."/>
            <person name="Brockmoeller T."/>
            <person name="Gaquerel E."/>
            <person name="Navarro A."/>
            <person name="Kuhl H."/>
            <person name="Gase K."/>
            <person name="Ling Z."/>
            <person name="Zhou W."/>
            <person name="Kreitzer C."/>
            <person name="Stanke M."/>
            <person name="Tang H."/>
            <person name="Lyons E."/>
            <person name="Pandey P."/>
            <person name="Pandey S.P."/>
            <person name="Timmermann B."/>
            <person name="Baldwin I.T."/>
        </authorList>
    </citation>
    <scope>NUCLEOTIDE SEQUENCE [LARGE SCALE GENOMIC DNA]</scope>
    <source>
        <strain evidence="2">UT</strain>
    </source>
</reference>
<dbReference type="PANTHER" id="PTHR34574">
    <property type="entry name" value="CALCIUM-BINDING EF-HAND FAMILY PROTEIN-RELATED"/>
    <property type="match status" value="1"/>
</dbReference>
<proteinExistence type="predicted"/>
<comment type="caution">
    <text evidence="2">The sequence shown here is derived from an EMBL/GenBank/DDBJ whole genome shotgun (WGS) entry which is preliminary data.</text>
</comment>
<organism evidence="2 3">
    <name type="scientific">Nicotiana attenuata</name>
    <name type="common">Coyote tobacco</name>
    <dbReference type="NCBI Taxonomy" id="49451"/>
    <lineage>
        <taxon>Eukaryota</taxon>
        <taxon>Viridiplantae</taxon>
        <taxon>Streptophyta</taxon>
        <taxon>Embryophyta</taxon>
        <taxon>Tracheophyta</taxon>
        <taxon>Spermatophyta</taxon>
        <taxon>Magnoliopsida</taxon>
        <taxon>eudicotyledons</taxon>
        <taxon>Gunneridae</taxon>
        <taxon>Pentapetalae</taxon>
        <taxon>asterids</taxon>
        <taxon>lamiids</taxon>
        <taxon>Solanales</taxon>
        <taxon>Solanaceae</taxon>
        <taxon>Nicotianoideae</taxon>
        <taxon>Nicotianeae</taxon>
        <taxon>Nicotiana</taxon>
    </lineage>
</organism>
<evidence type="ECO:0000256" key="1">
    <source>
        <dbReference type="SAM" id="Coils"/>
    </source>
</evidence>
<sequence length="348" mass="38432">MSDGGLTVLDGSQLRAVSLSLPSSDGSSVTGAQLLDFAESKVSESLFGFSLPDTLKSAALKRLSVADDLDFRREQLDRENASPILRNYVAAIADELQDDPIVIAILDGKTLCMFLEDEDDFAMLAENLFTDLDTEDRGKIRRNQIRDALIHMGVEMGIPPLSEFPLLSDILKRHGAEGEDELGQAQFAHLLQPVLQELADALAKNPVVVVQKIKINNGSKLRKWISVTFSLSVLVFSTGHLIQVLADEKQLSETVEKIMQEKQDEKDSLSNKDVIQRYLEKNGASLGLPPLKNDEVVILLYDIVLGDIENGKANAASEKDEFLVFLKDILEKFAAQLEVNPTFHDLDN</sequence>
<name>A0A314KLT8_NICAT</name>
<protein>
    <recommendedName>
        <fullName evidence="4">EF-hand domain-containing protein</fullName>
    </recommendedName>
</protein>
<dbReference type="PANTHER" id="PTHR34574:SF3">
    <property type="entry name" value="CALCIUM-BINDING EF HAND FAMILY PROTEIN"/>
    <property type="match status" value="1"/>
</dbReference>
<evidence type="ECO:0000313" key="2">
    <source>
        <dbReference type="EMBL" id="OIT30263.1"/>
    </source>
</evidence>
<accession>A0A314KLT8</accession>
<keyword evidence="1" id="KW-0175">Coiled coil</keyword>
<dbReference type="AlphaFoldDB" id="A0A314KLT8"/>
<keyword evidence="3" id="KW-1185">Reference proteome</keyword>
<evidence type="ECO:0000313" key="3">
    <source>
        <dbReference type="Proteomes" id="UP000187609"/>
    </source>
</evidence>
<gene>
    <name evidence="2" type="ORF">A4A49_28604</name>
</gene>
<dbReference type="Proteomes" id="UP000187609">
    <property type="component" value="Unassembled WGS sequence"/>
</dbReference>
<evidence type="ECO:0008006" key="4">
    <source>
        <dbReference type="Google" id="ProtNLM"/>
    </source>
</evidence>
<dbReference type="EMBL" id="MJEQ01001557">
    <property type="protein sequence ID" value="OIT30263.1"/>
    <property type="molecule type" value="Genomic_DNA"/>
</dbReference>
<dbReference type="Gramene" id="OIT30263">
    <property type="protein sequence ID" value="OIT30263"/>
    <property type="gene ID" value="A4A49_28604"/>
</dbReference>
<feature type="coiled-coil region" evidence="1">
    <location>
        <begin position="245"/>
        <end position="272"/>
    </location>
</feature>